<dbReference type="SUPFAM" id="SSF55785">
    <property type="entry name" value="PYP-like sensor domain (PAS domain)"/>
    <property type="match status" value="1"/>
</dbReference>
<comment type="catalytic activity">
    <reaction evidence="1">
        <text>ATP + protein L-histidine = ADP + protein N-phospho-L-histidine.</text>
        <dbReference type="EC" id="2.7.13.3"/>
    </reaction>
</comment>
<dbReference type="AlphaFoldDB" id="A0A2S7IKG8"/>
<dbReference type="GO" id="GO:0000155">
    <property type="term" value="F:phosphorelay sensor kinase activity"/>
    <property type="evidence" value="ECO:0007669"/>
    <property type="project" value="InterPro"/>
</dbReference>
<protein>
    <recommendedName>
        <fullName evidence="2">histidine kinase</fullName>
        <ecNumber evidence="2">2.7.13.3</ecNumber>
    </recommendedName>
</protein>
<evidence type="ECO:0000313" key="8">
    <source>
        <dbReference type="Proteomes" id="UP000239590"/>
    </source>
</evidence>
<evidence type="ECO:0000256" key="5">
    <source>
        <dbReference type="ARBA" id="ARBA00023136"/>
    </source>
</evidence>
<sequence length="341" mass="38108">MNSSRISPSEIRKPLGFFLISLDGTFIDCSFHFLQFTSYSAASLLGKSIQDVFTPATIQWIEQVIEESVATTKGSLVTQAGAEVHGTYEIAREEQGVRFSYTEFTEVSKHNSSEDWSVMSKVVSHDLREPLRKTLLNIDMIRGNTQNVITPDSRMLLQITNDLSYRALQLLDAIQLYISLAHVTRRTLRPINLNEVLHKSWNKVQEENGLSSQILTAGKLPVVWGHSDTLQALFYQLLDNAVKFSNPERPLQIAVQTSEADQNMVQIHVRDNGLGFDPAYRMDVFQLFKQLNRNTAGCGAGLAISQKIVESHRGKIQAQTQMGEGTTITLTLPEAAPSQLN</sequence>
<dbReference type="PANTHER" id="PTHR42878">
    <property type="entry name" value="TWO-COMPONENT HISTIDINE KINASE"/>
    <property type="match status" value="1"/>
</dbReference>
<reference evidence="8" key="1">
    <citation type="submission" date="2018-02" db="EMBL/GenBank/DDBJ databases">
        <title>Genome sequencing of Solimonas sp. HR-BB.</title>
        <authorList>
            <person name="Lee Y."/>
            <person name="Jeon C.O."/>
        </authorList>
    </citation>
    <scope>NUCLEOTIDE SEQUENCE [LARGE SCALE GENOMIC DNA]</scope>
    <source>
        <strain evidence="8">HR-U</strain>
    </source>
</reference>
<dbReference type="GO" id="GO:0000156">
    <property type="term" value="F:phosphorelay response regulator activity"/>
    <property type="evidence" value="ECO:0007669"/>
    <property type="project" value="TreeGrafter"/>
</dbReference>
<dbReference type="InterPro" id="IPR000014">
    <property type="entry name" value="PAS"/>
</dbReference>
<comment type="caution">
    <text evidence="7">The sequence shown here is derived from an EMBL/GenBank/DDBJ whole genome shotgun (WGS) entry which is preliminary data.</text>
</comment>
<dbReference type="EMBL" id="PTRA01000001">
    <property type="protein sequence ID" value="PQA58165.1"/>
    <property type="molecule type" value="Genomic_DNA"/>
</dbReference>
<dbReference type="PANTHER" id="PTHR42878:SF15">
    <property type="entry name" value="BACTERIOPHYTOCHROME"/>
    <property type="match status" value="1"/>
</dbReference>
<evidence type="ECO:0000256" key="4">
    <source>
        <dbReference type="ARBA" id="ARBA00022777"/>
    </source>
</evidence>
<accession>A0A2S7IKG8</accession>
<evidence type="ECO:0000256" key="3">
    <source>
        <dbReference type="ARBA" id="ARBA00022679"/>
    </source>
</evidence>
<dbReference type="InterPro" id="IPR003594">
    <property type="entry name" value="HATPase_dom"/>
</dbReference>
<keyword evidence="3" id="KW-0808">Transferase</keyword>
<evidence type="ECO:0000256" key="1">
    <source>
        <dbReference type="ARBA" id="ARBA00000085"/>
    </source>
</evidence>
<dbReference type="Proteomes" id="UP000239590">
    <property type="component" value="Unassembled WGS sequence"/>
</dbReference>
<dbReference type="InterPro" id="IPR036097">
    <property type="entry name" value="HisK_dim/P_sf"/>
</dbReference>
<dbReference type="PRINTS" id="PR00344">
    <property type="entry name" value="BCTRLSENSOR"/>
</dbReference>
<dbReference type="PROSITE" id="PS50109">
    <property type="entry name" value="HIS_KIN"/>
    <property type="match status" value="1"/>
</dbReference>
<keyword evidence="5" id="KW-0472">Membrane</keyword>
<proteinExistence type="predicted"/>
<organism evidence="7 8">
    <name type="scientific">Siphonobacter curvatus</name>
    <dbReference type="NCBI Taxonomy" id="2094562"/>
    <lineage>
        <taxon>Bacteria</taxon>
        <taxon>Pseudomonadati</taxon>
        <taxon>Bacteroidota</taxon>
        <taxon>Cytophagia</taxon>
        <taxon>Cytophagales</taxon>
        <taxon>Cytophagaceae</taxon>
        <taxon>Siphonobacter</taxon>
    </lineage>
</organism>
<dbReference type="InterPro" id="IPR050351">
    <property type="entry name" value="BphY/WalK/GraS-like"/>
</dbReference>
<dbReference type="SUPFAM" id="SSF55874">
    <property type="entry name" value="ATPase domain of HSP90 chaperone/DNA topoisomerase II/histidine kinase"/>
    <property type="match status" value="1"/>
</dbReference>
<dbReference type="Gene3D" id="3.30.565.10">
    <property type="entry name" value="Histidine kinase-like ATPase, C-terminal domain"/>
    <property type="match status" value="1"/>
</dbReference>
<dbReference type="GO" id="GO:0016020">
    <property type="term" value="C:membrane"/>
    <property type="evidence" value="ECO:0007669"/>
    <property type="project" value="UniProtKB-SubCell"/>
</dbReference>
<dbReference type="SUPFAM" id="SSF47384">
    <property type="entry name" value="Homodimeric domain of signal transducing histidine kinase"/>
    <property type="match status" value="1"/>
</dbReference>
<dbReference type="InterPro" id="IPR004358">
    <property type="entry name" value="Sig_transdc_His_kin-like_C"/>
</dbReference>
<evidence type="ECO:0000259" key="6">
    <source>
        <dbReference type="PROSITE" id="PS50109"/>
    </source>
</evidence>
<dbReference type="InterPro" id="IPR005467">
    <property type="entry name" value="His_kinase_dom"/>
</dbReference>
<dbReference type="GO" id="GO:0030295">
    <property type="term" value="F:protein kinase activator activity"/>
    <property type="evidence" value="ECO:0007669"/>
    <property type="project" value="TreeGrafter"/>
</dbReference>
<dbReference type="CDD" id="cd00130">
    <property type="entry name" value="PAS"/>
    <property type="match status" value="1"/>
</dbReference>
<dbReference type="Gene3D" id="3.30.450.20">
    <property type="entry name" value="PAS domain"/>
    <property type="match status" value="1"/>
</dbReference>
<dbReference type="OrthoDB" id="9766459at2"/>
<name>A0A2S7IKG8_9BACT</name>
<dbReference type="Pfam" id="PF02518">
    <property type="entry name" value="HATPase_c"/>
    <property type="match status" value="1"/>
</dbReference>
<evidence type="ECO:0000256" key="2">
    <source>
        <dbReference type="ARBA" id="ARBA00012438"/>
    </source>
</evidence>
<gene>
    <name evidence="7" type="ORF">C5O19_00335</name>
</gene>
<dbReference type="SMART" id="SM00387">
    <property type="entry name" value="HATPase_c"/>
    <property type="match status" value="1"/>
</dbReference>
<dbReference type="EC" id="2.7.13.3" evidence="2"/>
<feature type="domain" description="Histidine kinase" evidence="6">
    <location>
        <begin position="122"/>
        <end position="336"/>
    </location>
</feature>
<dbReference type="InterPro" id="IPR036890">
    <property type="entry name" value="HATPase_C_sf"/>
</dbReference>
<keyword evidence="4" id="KW-0418">Kinase</keyword>
<dbReference type="InterPro" id="IPR035965">
    <property type="entry name" value="PAS-like_dom_sf"/>
</dbReference>
<keyword evidence="8" id="KW-1185">Reference proteome</keyword>
<evidence type="ECO:0000313" key="7">
    <source>
        <dbReference type="EMBL" id="PQA58165.1"/>
    </source>
</evidence>
<dbReference type="GO" id="GO:0007234">
    <property type="term" value="P:osmosensory signaling via phosphorelay pathway"/>
    <property type="evidence" value="ECO:0007669"/>
    <property type="project" value="TreeGrafter"/>
</dbReference>